<feature type="compositionally biased region" description="Basic and acidic residues" evidence="1">
    <location>
        <begin position="61"/>
        <end position="74"/>
    </location>
</feature>
<name>A0A5B8MYS3_9CHLO</name>
<evidence type="ECO:0000256" key="2">
    <source>
        <dbReference type="SAM" id="Phobius"/>
    </source>
</evidence>
<protein>
    <submittedName>
        <fullName evidence="3">Uncharacterized protein</fullName>
    </submittedName>
</protein>
<accession>A0A5B8MYS3</accession>
<keyword evidence="2" id="KW-0472">Membrane</keyword>
<evidence type="ECO:0000313" key="4">
    <source>
        <dbReference type="Proteomes" id="UP000316726"/>
    </source>
</evidence>
<organism evidence="3 4">
    <name type="scientific">Chloropicon primus</name>
    <dbReference type="NCBI Taxonomy" id="1764295"/>
    <lineage>
        <taxon>Eukaryota</taxon>
        <taxon>Viridiplantae</taxon>
        <taxon>Chlorophyta</taxon>
        <taxon>Chloropicophyceae</taxon>
        <taxon>Chloropicales</taxon>
        <taxon>Chloropicaceae</taxon>
        <taxon>Chloropicon</taxon>
    </lineage>
</organism>
<evidence type="ECO:0000256" key="1">
    <source>
        <dbReference type="SAM" id="MobiDB-lite"/>
    </source>
</evidence>
<proteinExistence type="predicted"/>
<reference evidence="3 4" key="1">
    <citation type="submission" date="2018-07" db="EMBL/GenBank/DDBJ databases">
        <title>The complete nuclear genome of the prasinophyte Chloropicon primus (CCMP1205).</title>
        <authorList>
            <person name="Pombert J.-F."/>
            <person name="Otis C."/>
            <person name="Turmel M."/>
            <person name="Lemieux C."/>
        </authorList>
    </citation>
    <scope>NUCLEOTIDE SEQUENCE [LARGE SCALE GENOMIC DNA]</scope>
    <source>
        <strain evidence="3 4">CCMP1205</strain>
    </source>
</reference>
<dbReference type="EMBL" id="CP031047">
    <property type="protein sequence ID" value="QDZ24805.1"/>
    <property type="molecule type" value="Genomic_DNA"/>
</dbReference>
<dbReference type="Proteomes" id="UP000316726">
    <property type="component" value="Chromosome 14"/>
</dbReference>
<feature type="region of interest" description="Disordered" evidence="1">
    <location>
        <begin position="1"/>
        <end position="74"/>
    </location>
</feature>
<gene>
    <name evidence="3" type="ORF">A3770_14p73230</name>
</gene>
<feature type="transmembrane region" description="Helical" evidence="2">
    <location>
        <begin position="130"/>
        <end position="153"/>
    </location>
</feature>
<evidence type="ECO:0000313" key="3">
    <source>
        <dbReference type="EMBL" id="QDZ24805.1"/>
    </source>
</evidence>
<keyword evidence="2" id="KW-1133">Transmembrane helix</keyword>
<feature type="compositionally biased region" description="Pro residues" evidence="1">
    <location>
        <begin position="37"/>
        <end position="52"/>
    </location>
</feature>
<keyword evidence="2" id="KW-0812">Transmembrane</keyword>
<sequence>MKQTNGWRVVVFPGSNSTTKGSMERSTRHVSQYPCLFFPPPPPPRPNGPPLSPRRKHNTRRQRERERERERAERSKGFALRGFVVRGSLYQYIITMREVVNRMFPSFVKRAMKPYMPLAMIPSTSKVMGLGAWGATGAVAAFFAIGDPAFIFVKDLVTPPPPEE</sequence>
<dbReference type="AlphaFoldDB" id="A0A5B8MYS3"/>
<keyword evidence="4" id="KW-1185">Reference proteome</keyword>